<proteinExistence type="predicted"/>
<comment type="caution">
    <text evidence="2">The sequence shown here is derived from an EMBL/GenBank/DDBJ whole genome shotgun (WGS) entry which is preliminary data.</text>
</comment>
<dbReference type="RefSeq" id="WP_380737220.1">
    <property type="nucleotide sequence ID" value="NZ_JBHTJP010000032.1"/>
</dbReference>
<name>A0ABW3IDP6_9FLAO</name>
<reference evidence="3" key="1">
    <citation type="journal article" date="2019" name="Int. J. Syst. Evol. Microbiol.">
        <title>The Global Catalogue of Microorganisms (GCM) 10K type strain sequencing project: providing services to taxonomists for standard genome sequencing and annotation.</title>
        <authorList>
            <consortium name="The Broad Institute Genomics Platform"/>
            <consortium name="The Broad Institute Genome Sequencing Center for Infectious Disease"/>
            <person name="Wu L."/>
            <person name="Ma J."/>
        </authorList>
    </citation>
    <scope>NUCLEOTIDE SEQUENCE [LARGE SCALE GENOMIC DNA]</scope>
    <source>
        <strain evidence="3">CCUG 60898</strain>
    </source>
</reference>
<keyword evidence="1" id="KW-0732">Signal</keyword>
<evidence type="ECO:0000313" key="2">
    <source>
        <dbReference type="EMBL" id="MFD0976146.1"/>
    </source>
</evidence>
<evidence type="ECO:0000313" key="3">
    <source>
        <dbReference type="Proteomes" id="UP001597100"/>
    </source>
</evidence>
<feature type="chain" id="PRO_5045693544" description="TonB-like protein" evidence="1">
    <location>
        <begin position="22"/>
        <end position="109"/>
    </location>
</feature>
<gene>
    <name evidence="2" type="ORF">ACFQ1G_05010</name>
</gene>
<protein>
    <recommendedName>
        <fullName evidence="4">TonB-like protein</fullName>
    </recommendedName>
</protein>
<evidence type="ECO:0000256" key="1">
    <source>
        <dbReference type="SAM" id="SignalP"/>
    </source>
</evidence>
<dbReference type="Proteomes" id="UP001597100">
    <property type="component" value="Unassembled WGS sequence"/>
</dbReference>
<accession>A0ABW3IDP6</accession>
<feature type="signal peptide" evidence="1">
    <location>
        <begin position="1"/>
        <end position="21"/>
    </location>
</feature>
<evidence type="ECO:0008006" key="4">
    <source>
        <dbReference type="Google" id="ProtNLM"/>
    </source>
</evidence>
<dbReference type="EMBL" id="JBHTJP010000032">
    <property type="protein sequence ID" value="MFD0976146.1"/>
    <property type="molecule type" value="Genomic_DNA"/>
</dbReference>
<keyword evidence="3" id="KW-1185">Reference proteome</keyword>
<sequence length="109" mass="12280">MRHLKLLLVGVSFIMSSAVFANTAHKLTNTNSITSEIENLIQESCLQVDAHYTVTVFFSVSDDQKIQSLSVASSNEEINQFLQKKLENKELPGEFWRTGKIYEISVVLS</sequence>
<organism evidence="2 3">
    <name type="scientific">Salinimicrobium gaetbulicola</name>
    <dbReference type="NCBI Taxonomy" id="999702"/>
    <lineage>
        <taxon>Bacteria</taxon>
        <taxon>Pseudomonadati</taxon>
        <taxon>Bacteroidota</taxon>
        <taxon>Flavobacteriia</taxon>
        <taxon>Flavobacteriales</taxon>
        <taxon>Flavobacteriaceae</taxon>
        <taxon>Salinimicrobium</taxon>
    </lineage>
</organism>